<reference evidence="7" key="1">
    <citation type="submission" date="2021-04" db="EMBL/GenBank/DDBJ databases">
        <authorList>
            <person name="Zhang D.-C."/>
        </authorList>
    </citation>
    <scope>NUCLEOTIDE SEQUENCE</scope>
    <source>
        <strain evidence="7">CGMCC 1.15697</strain>
    </source>
</reference>
<feature type="domain" description="Major facilitator superfamily (MFS) profile" evidence="6">
    <location>
        <begin position="14"/>
        <end position="390"/>
    </location>
</feature>
<comment type="caution">
    <text evidence="7">The sequence shown here is derived from an EMBL/GenBank/DDBJ whole genome shotgun (WGS) entry which is preliminary data.</text>
</comment>
<feature type="transmembrane region" description="Helical" evidence="5">
    <location>
        <begin position="109"/>
        <end position="126"/>
    </location>
</feature>
<evidence type="ECO:0000256" key="1">
    <source>
        <dbReference type="ARBA" id="ARBA00022692"/>
    </source>
</evidence>
<proteinExistence type="predicted"/>
<evidence type="ECO:0000256" key="5">
    <source>
        <dbReference type="SAM" id="Phobius"/>
    </source>
</evidence>
<feature type="transmembrane region" description="Helical" evidence="5">
    <location>
        <begin position="203"/>
        <end position="228"/>
    </location>
</feature>
<dbReference type="SUPFAM" id="SSF103473">
    <property type="entry name" value="MFS general substrate transporter"/>
    <property type="match status" value="1"/>
</dbReference>
<dbReference type="InterPro" id="IPR036259">
    <property type="entry name" value="MFS_trans_sf"/>
</dbReference>
<organism evidence="7 8">
    <name type="scientific">Marivibrio halodurans</name>
    <dbReference type="NCBI Taxonomy" id="2039722"/>
    <lineage>
        <taxon>Bacteria</taxon>
        <taxon>Pseudomonadati</taxon>
        <taxon>Pseudomonadota</taxon>
        <taxon>Alphaproteobacteria</taxon>
        <taxon>Rhodospirillales</taxon>
        <taxon>Rhodospirillaceae</taxon>
        <taxon>Marivibrio</taxon>
    </lineage>
</organism>
<feature type="transmembrane region" description="Helical" evidence="5">
    <location>
        <begin position="295"/>
        <end position="313"/>
    </location>
</feature>
<dbReference type="PROSITE" id="PS50850">
    <property type="entry name" value="MFS"/>
    <property type="match status" value="1"/>
</dbReference>
<dbReference type="InterPro" id="IPR020846">
    <property type="entry name" value="MFS_dom"/>
</dbReference>
<feature type="region of interest" description="Disordered" evidence="4">
    <location>
        <begin position="391"/>
        <end position="434"/>
    </location>
</feature>
<sequence>MASTTARPTGPYLSVASLVAAMAFIALGNGLMASYVPVRLDQAGLDQRSVGLVVTAYAAGMLLGCLLSGYLVRRAGHVRAFMTLAAMGTISALLLALHTDLGSWSGLRLVSGFCTTGMFMVAQSWLNAVTASGWRGRVMALFYVCYTVGLAGGALLMGRVDIAGSSALMLMAGLYAAAVIPVGMTRLRQPAPPERISVRPLSVYRISPVGLVGAFVSGGLGMTMMGVGPMYGTAIGLEPAAIALLIAALQGGNLVIQWPLGALSDRIDRRLVILAAGGGISVVSLAIALGDDALAGGLFWLLLGCFAVWGGLAESLYTISTAHTNDHTDPDDHVMVSSTILIVWATGATVGPAVATVALELAGPPGLWAFFLAEAVLFTLFVLWRRGRRAEPSESDQESFQGWPAATPPIPEWNPNAPDEGGEAKAPSPGPDRS</sequence>
<accession>A0A8J7SPX0</accession>
<dbReference type="GO" id="GO:0022857">
    <property type="term" value="F:transmembrane transporter activity"/>
    <property type="evidence" value="ECO:0007669"/>
    <property type="project" value="InterPro"/>
</dbReference>
<dbReference type="InterPro" id="IPR011701">
    <property type="entry name" value="MFS"/>
</dbReference>
<keyword evidence="2 5" id="KW-1133">Transmembrane helix</keyword>
<dbReference type="Gene3D" id="1.20.1250.20">
    <property type="entry name" value="MFS general substrate transporter like domains"/>
    <property type="match status" value="2"/>
</dbReference>
<feature type="transmembrane region" description="Helical" evidence="5">
    <location>
        <begin position="162"/>
        <end position="182"/>
    </location>
</feature>
<feature type="transmembrane region" description="Helical" evidence="5">
    <location>
        <begin position="334"/>
        <end position="359"/>
    </location>
</feature>
<feature type="transmembrane region" description="Helical" evidence="5">
    <location>
        <begin position="271"/>
        <end position="289"/>
    </location>
</feature>
<gene>
    <name evidence="7" type="ORF">KAJ83_16495</name>
</gene>
<dbReference type="EMBL" id="JAGMWN010000009">
    <property type="protein sequence ID" value="MBP5858621.1"/>
    <property type="molecule type" value="Genomic_DNA"/>
</dbReference>
<dbReference type="Proteomes" id="UP000672602">
    <property type="component" value="Unassembled WGS sequence"/>
</dbReference>
<feature type="transmembrane region" description="Helical" evidence="5">
    <location>
        <begin position="12"/>
        <end position="38"/>
    </location>
</feature>
<feature type="transmembrane region" description="Helical" evidence="5">
    <location>
        <begin position="240"/>
        <end position="259"/>
    </location>
</feature>
<keyword evidence="3 5" id="KW-0472">Membrane</keyword>
<dbReference type="CDD" id="cd17477">
    <property type="entry name" value="MFS_YcaD_like"/>
    <property type="match status" value="1"/>
</dbReference>
<evidence type="ECO:0000256" key="2">
    <source>
        <dbReference type="ARBA" id="ARBA00022989"/>
    </source>
</evidence>
<dbReference type="GO" id="GO:0005886">
    <property type="term" value="C:plasma membrane"/>
    <property type="evidence" value="ECO:0007669"/>
    <property type="project" value="TreeGrafter"/>
</dbReference>
<dbReference type="RefSeq" id="WP_210683210.1">
    <property type="nucleotide sequence ID" value="NZ_JAGMWN010000009.1"/>
</dbReference>
<protein>
    <submittedName>
        <fullName evidence="7">MFS transporter</fullName>
    </submittedName>
</protein>
<dbReference type="AlphaFoldDB" id="A0A8J7SPX0"/>
<feature type="transmembrane region" description="Helical" evidence="5">
    <location>
        <begin position="138"/>
        <end position="156"/>
    </location>
</feature>
<dbReference type="InterPro" id="IPR047200">
    <property type="entry name" value="MFS_YcaD-like"/>
</dbReference>
<dbReference type="PANTHER" id="PTHR23521:SF3">
    <property type="entry name" value="MFS TRANSPORTER"/>
    <property type="match status" value="1"/>
</dbReference>
<dbReference type="Pfam" id="PF07690">
    <property type="entry name" value="MFS_1"/>
    <property type="match status" value="1"/>
</dbReference>
<dbReference type="PANTHER" id="PTHR23521">
    <property type="entry name" value="TRANSPORTER MFS SUPERFAMILY"/>
    <property type="match status" value="1"/>
</dbReference>
<evidence type="ECO:0000256" key="3">
    <source>
        <dbReference type="ARBA" id="ARBA00023136"/>
    </source>
</evidence>
<feature type="transmembrane region" description="Helical" evidence="5">
    <location>
        <begin position="78"/>
        <end position="97"/>
    </location>
</feature>
<evidence type="ECO:0000259" key="6">
    <source>
        <dbReference type="PROSITE" id="PS50850"/>
    </source>
</evidence>
<evidence type="ECO:0000256" key="4">
    <source>
        <dbReference type="SAM" id="MobiDB-lite"/>
    </source>
</evidence>
<feature type="transmembrane region" description="Helical" evidence="5">
    <location>
        <begin position="365"/>
        <end position="384"/>
    </location>
</feature>
<keyword evidence="1 5" id="KW-0812">Transmembrane</keyword>
<evidence type="ECO:0000313" key="8">
    <source>
        <dbReference type="Proteomes" id="UP000672602"/>
    </source>
</evidence>
<name>A0A8J7SPX0_9PROT</name>
<keyword evidence="8" id="KW-1185">Reference proteome</keyword>
<evidence type="ECO:0000313" key="7">
    <source>
        <dbReference type="EMBL" id="MBP5858621.1"/>
    </source>
</evidence>
<feature type="transmembrane region" description="Helical" evidence="5">
    <location>
        <begin position="50"/>
        <end position="71"/>
    </location>
</feature>